<keyword evidence="12" id="KW-1185">Reference proteome</keyword>
<evidence type="ECO:0000259" key="10">
    <source>
        <dbReference type="PROSITE" id="PS50865"/>
    </source>
</evidence>
<name>A0A0D0CHD2_9AGAR</name>
<keyword evidence="3" id="KW-0547">Nucleotide-binding</keyword>
<feature type="domain" description="MYND-type" evidence="10">
    <location>
        <begin position="628"/>
        <end position="666"/>
    </location>
</feature>
<proteinExistence type="predicted"/>
<keyword evidence="9" id="KW-0472">Membrane</keyword>
<keyword evidence="6" id="KW-0067">ATP-binding</keyword>
<keyword evidence="2" id="KW-0479">Metal-binding</keyword>
<dbReference type="InterPro" id="IPR002893">
    <property type="entry name" value="Znf_MYND"/>
</dbReference>
<keyword evidence="5" id="KW-0862">Zinc</keyword>
<dbReference type="AlphaFoldDB" id="A0A0D0CHD2"/>
<dbReference type="Pfam" id="PF01753">
    <property type="entry name" value="zf-MYND"/>
    <property type="match status" value="1"/>
</dbReference>
<gene>
    <name evidence="11" type="ORF">GYMLUDRAFT_262827</name>
</gene>
<evidence type="ECO:0000256" key="5">
    <source>
        <dbReference type="ARBA" id="ARBA00022833"/>
    </source>
</evidence>
<evidence type="ECO:0000313" key="12">
    <source>
        <dbReference type="Proteomes" id="UP000053593"/>
    </source>
</evidence>
<reference evidence="11 12" key="1">
    <citation type="submission" date="2014-04" db="EMBL/GenBank/DDBJ databases">
        <title>Evolutionary Origins and Diversification of the Mycorrhizal Mutualists.</title>
        <authorList>
            <consortium name="DOE Joint Genome Institute"/>
            <consortium name="Mycorrhizal Genomics Consortium"/>
            <person name="Kohler A."/>
            <person name="Kuo A."/>
            <person name="Nagy L.G."/>
            <person name="Floudas D."/>
            <person name="Copeland A."/>
            <person name="Barry K.W."/>
            <person name="Cichocki N."/>
            <person name="Veneault-Fourrey C."/>
            <person name="LaButti K."/>
            <person name="Lindquist E.A."/>
            <person name="Lipzen A."/>
            <person name="Lundell T."/>
            <person name="Morin E."/>
            <person name="Murat C."/>
            <person name="Riley R."/>
            <person name="Ohm R."/>
            <person name="Sun H."/>
            <person name="Tunlid A."/>
            <person name="Henrissat B."/>
            <person name="Grigoriev I.V."/>
            <person name="Hibbett D.S."/>
            <person name="Martin F."/>
        </authorList>
    </citation>
    <scope>NUCLEOTIDE SEQUENCE [LARGE SCALE GENOMIC DNA]</scope>
    <source>
        <strain evidence="11 12">FD-317 M1</strain>
    </source>
</reference>
<dbReference type="HOGENOM" id="CLU_331764_0_0_1"/>
<evidence type="ECO:0000256" key="1">
    <source>
        <dbReference type="ARBA" id="ARBA00022553"/>
    </source>
</evidence>
<dbReference type="InterPro" id="IPR049328">
    <property type="entry name" value="TM_ErbB1"/>
</dbReference>
<keyword evidence="9" id="KW-1133">Transmembrane helix</keyword>
<keyword evidence="4 7" id="KW-0863">Zinc-finger</keyword>
<dbReference type="PROSITE" id="PS50865">
    <property type="entry name" value="ZF_MYND_2"/>
    <property type="match status" value="1"/>
</dbReference>
<feature type="region of interest" description="Disordered" evidence="8">
    <location>
        <begin position="142"/>
        <end position="172"/>
    </location>
</feature>
<protein>
    <recommendedName>
        <fullName evidence="10">MYND-type domain-containing protein</fullName>
    </recommendedName>
</protein>
<accession>A0A0D0CHD2</accession>
<dbReference type="Pfam" id="PF21314">
    <property type="entry name" value="TM_ErbB1"/>
    <property type="match status" value="1"/>
</dbReference>
<evidence type="ECO:0000256" key="7">
    <source>
        <dbReference type="PROSITE-ProRule" id="PRU00134"/>
    </source>
</evidence>
<dbReference type="SUPFAM" id="SSF144232">
    <property type="entry name" value="HIT/MYND zinc finger-like"/>
    <property type="match status" value="1"/>
</dbReference>
<dbReference type="GO" id="GO:0005524">
    <property type="term" value="F:ATP binding"/>
    <property type="evidence" value="ECO:0007669"/>
    <property type="project" value="UniProtKB-KW"/>
</dbReference>
<keyword evidence="9" id="KW-0812">Transmembrane</keyword>
<dbReference type="Proteomes" id="UP000053593">
    <property type="component" value="Unassembled WGS sequence"/>
</dbReference>
<dbReference type="GO" id="GO:0008270">
    <property type="term" value="F:zinc ion binding"/>
    <property type="evidence" value="ECO:0007669"/>
    <property type="project" value="UniProtKB-KW"/>
</dbReference>
<evidence type="ECO:0000256" key="8">
    <source>
        <dbReference type="SAM" id="MobiDB-lite"/>
    </source>
</evidence>
<evidence type="ECO:0000256" key="6">
    <source>
        <dbReference type="ARBA" id="ARBA00022840"/>
    </source>
</evidence>
<feature type="transmembrane region" description="Helical" evidence="9">
    <location>
        <begin position="176"/>
        <end position="201"/>
    </location>
</feature>
<evidence type="ECO:0000256" key="3">
    <source>
        <dbReference type="ARBA" id="ARBA00022741"/>
    </source>
</evidence>
<sequence length="863" mass="96578">MSANITCVQFNYSSNSLGQNPCEISERLNAVCSTSSTSIAFFPALTSNTDFTLSSEEQNPCLCTSVVYNLVSMCRLCQTQEGKLYSTWSQWITNCTTSNIGFPKGLPGGTAVPDWAYQDSPETNAFNETLAAIVAATGEFNQNHSESSSSASPSSTSLPTATSTPASDPGSTNNHIGAIIGGVIGGLFGVALMAVVAVLCIRRRNHSKTPPSAAYFESSQNIDDALRGHYSPVMSKNEHGVPYLPYSIVVSGIPEDELYSSIAPKISVERMRPLASSYILVEFPEKVPSEIVPPDPVVVGQENHDPSEKALIAFSVLCRGWTDLFKTQPRLTDFVIKALPGLVKWGIYLCKQRMDSDKDASRTCEYVIGTFDQFLNVPKVETVLRKNTPGIFELTIRYWMKASQEDVRSAAEFVQRLFQEIAWDQFNELGNVGKNNERPIEIPETALSRVRAYLAKNDIHNLPAATNVLCSLMRLPGHYFTDALLNRKVVTLYTNILVKITKKFNAHREEQGRNYDWYCMADCIRIAAISLRFSLIRNTGFPYIREALRAGLIQGLCDLARHFGFVVRISNDMLRSVESKKQDEGLKQSYLSEQWSMYKKVIQTRADLLEKAPVSEKQSTRSCTWDECTTPPTKMKELKLCSGCQSALYCSEECQRKHWKEHKRYCQLKRQEIQGTLVPSSETEDLQMLFHPNDVQYLRNLCSADIKVHLPHLEALARRTCPNVPDEQHVLCLDYTNADIPTGTCGLKDLRTYKFDEGDDRAGWGDGEDENGLRAQQNAELLKIVRSNPKGFTFIKVSFILGEFVIRRNFILSGNMFGTGILRELTEEGDIGKSKACPNYRERSDADFVDELSALEKLLARSR</sequence>
<evidence type="ECO:0000256" key="4">
    <source>
        <dbReference type="ARBA" id="ARBA00022771"/>
    </source>
</evidence>
<keyword evidence="1" id="KW-0597">Phosphoprotein</keyword>
<dbReference type="EMBL" id="KN834789">
    <property type="protein sequence ID" value="KIK57647.1"/>
    <property type="molecule type" value="Genomic_DNA"/>
</dbReference>
<dbReference type="OrthoDB" id="2881796at2759"/>
<evidence type="ECO:0000313" key="11">
    <source>
        <dbReference type="EMBL" id="KIK57647.1"/>
    </source>
</evidence>
<evidence type="ECO:0000256" key="2">
    <source>
        <dbReference type="ARBA" id="ARBA00022723"/>
    </source>
</evidence>
<dbReference type="Gene3D" id="6.10.140.2220">
    <property type="match status" value="1"/>
</dbReference>
<feature type="compositionally biased region" description="Low complexity" evidence="8">
    <location>
        <begin position="145"/>
        <end position="172"/>
    </location>
</feature>
<organism evidence="11 12">
    <name type="scientific">Collybiopsis luxurians FD-317 M1</name>
    <dbReference type="NCBI Taxonomy" id="944289"/>
    <lineage>
        <taxon>Eukaryota</taxon>
        <taxon>Fungi</taxon>
        <taxon>Dikarya</taxon>
        <taxon>Basidiomycota</taxon>
        <taxon>Agaricomycotina</taxon>
        <taxon>Agaricomycetes</taxon>
        <taxon>Agaricomycetidae</taxon>
        <taxon>Agaricales</taxon>
        <taxon>Marasmiineae</taxon>
        <taxon>Omphalotaceae</taxon>
        <taxon>Collybiopsis</taxon>
        <taxon>Collybiopsis luxurians</taxon>
    </lineage>
</organism>
<evidence type="ECO:0000256" key="9">
    <source>
        <dbReference type="SAM" id="Phobius"/>
    </source>
</evidence>